<dbReference type="OrthoDB" id="8537236at2"/>
<dbReference type="EMBL" id="WTYB01000006">
    <property type="protein sequence ID" value="MXP39967.1"/>
    <property type="molecule type" value="Genomic_DNA"/>
</dbReference>
<accession>A0A6I4UR12</accession>
<proteinExistence type="predicted"/>
<gene>
    <name evidence="1" type="ORF">GRI59_15275</name>
</gene>
<evidence type="ECO:0000313" key="2">
    <source>
        <dbReference type="Proteomes" id="UP000430021"/>
    </source>
</evidence>
<dbReference type="Pfam" id="PF13412">
    <property type="entry name" value="HTH_24"/>
    <property type="match status" value="1"/>
</dbReference>
<sequence length="67" mass="7353">MGLIDANPQISRRELARELGKSLGATHYLLRAPTEAGMVRLGRFGASRRKGITPMCSPQRAYPSRPS</sequence>
<protein>
    <submittedName>
        <fullName evidence="1">Winged helix-turn-helix transcriptional regulator</fullName>
    </submittedName>
</protein>
<evidence type="ECO:0000313" key="1">
    <source>
        <dbReference type="EMBL" id="MXP39967.1"/>
    </source>
</evidence>
<organism evidence="1 2">
    <name type="scientific">Erythrobacter ramosus</name>
    <dbReference type="NCBI Taxonomy" id="35811"/>
    <lineage>
        <taxon>Bacteria</taxon>
        <taxon>Pseudomonadati</taxon>
        <taxon>Pseudomonadota</taxon>
        <taxon>Alphaproteobacteria</taxon>
        <taxon>Sphingomonadales</taxon>
        <taxon>Erythrobacteraceae</taxon>
        <taxon>Erythrobacter/Porphyrobacter group</taxon>
        <taxon>Erythrobacter</taxon>
    </lineage>
</organism>
<comment type="caution">
    <text evidence="1">The sequence shown here is derived from an EMBL/GenBank/DDBJ whole genome shotgun (WGS) entry which is preliminary data.</text>
</comment>
<dbReference type="Proteomes" id="UP000430021">
    <property type="component" value="Unassembled WGS sequence"/>
</dbReference>
<reference evidence="1 2" key="1">
    <citation type="submission" date="2019-12" db="EMBL/GenBank/DDBJ databases">
        <title>Genomic-based taxomic classification of the family Erythrobacteraceae.</title>
        <authorList>
            <person name="Xu L."/>
        </authorList>
    </citation>
    <scope>NUCLEOTIDE SEQUENCE [LARGE SCALE GENOMIC DNA]</scope>
    <source>
        <strain evidence="1 2">JCM 10282</strain>
    </source>
</reference>
<dbReference type="AlphaFoldDB" id="A0A6I4UR12"/>
<name>A0A6I4UR12_9SPHN</name>